<dbReference type="PANTHER" id="PTHR47197:SF3">
    <property type="entry name" value="DIHYDRO-HEME D1 DEHYDROGENASE"/>
    <property type="match status" value="1"/>
</dbReference>
<accession>A0A2T3WA25</accession>
<dbReference type="SUPFAM" id="SSF82171">
    <property type="entry name" value="DPP6 N-terminal domain-like"/>
    <property type="match status" value="1"/>
</dbReference>
<feature type="signal peptide" evidence="1">
    <location>
        <begin position="1"/>
        <end position="28"/>
    </location>
</feature>
<reference evidence="2 3" key="1">
    <citation type="submission" date="2018-03" db="EMBL/GenBank/DDBJ databases">
        <title>Draft genome of Deinococcus sp. OD32.</title>
        <authorList>
            <person name="Wang X.-P."/>
            <person name="Du Z.-J."/>
        </authorList>
    </citation>
    <scope>NUCLEOTIDE SEQUENCE [LARGE SCALE GENOMIC DNA]</scope>
    <source>
        <strain evidence="2 3">OD32</strain>
    </source>
</reference>
<sequence>MALMKPKTSLSLALLLGTALSLGSVASALSLSDPKVYTVPGANTRVAAFLPGGQVAVNADNGVLILDQNLKTVRSWYTLPDEVTGLVSSPNGARVAAMTSSRWAVWDAVTGREVRGGQSVYDTRLGFDAQGELLLQDDGTLYRVNIASGQRQEVLGDGELYDMAVSPDGTLLVALYEDRVELVRLSSGEVLAKAPVEGEPYEVAATFAPSGEAAVVRLDEQALVLRAGQAPTALEDGEDLSQRGSVVFLNPQQFVYALYGDGQLYDAQSGKMVGDPLEFDSAGPLVAGPDGTVLALGRAVGRLSTANLSAPARPQVNLPSSNALVGAFVGGVPHAGVAEFINLKTGTALNVGSRGTLWAAEATGDSVWTLGGVTVNVYRAGKITRVGTLDEDAEYETLRATPGGQFAAASGYYGAALLDGRSGKVLGKVTETQLKVEDIHGALPTLDGKGLIITPHEGDPFRYDLASKKRATVFKLPAEAEVYDLHQSPGGTLAVLYGTEDDDRVALVKPGATTAFKTLTFPGSVRALRFSPDGKLLAVLTGDAQNALQVYDTATGAVLARAGSFSLRTSLLVWNPGGTELLVGSGLLGQSGSATVYTVRK</sequence>
<proteinExistence type="predicted"/>
<dbReference type="InterPro" id="IPR051200">
    <property type="entry name" value="Host-pathogen_enzymatic-act"/>
</dbReference>
<evidence type="ECO:0000313" key="2">
    <source>
        <dbReference type="EMBL" id="PTA68760.1"/>
    </source>
</evidence>
<feature type="chain" id="PRO_5015704703" description="Anaphase-promoting complex subunit 4 WD40 domain-containing protein" evidence="1">
    <location>
        <begin position="29"/>
        <end position="601"/>
    </location>
</feature>
<evidence type="ECO:0000313" key="3">
    <source>
        <dbReference type="Proteomes" id="UP000240317"/>
    </source>
</evidence>
<evidence type="ECO:0000256" key="1">
    <source>
        <dbReference type="SAM" id="SignalP"/>
    </source>
</evidence>
<keyword evidence="3" id="KW-1185">Reference proteome</keyword>
<dbReference type="PANTHER" id="PTHR47197">
    <property type="entry name" value="PROTEIN NIRF"/>
    <property type="match status" value="1"/>
</dbReference>
<comment type="caution">
    <text evidence="2">The sequence shown here is derived from an EMBL/GenBank/DDBJ whole genome shotgun (WGS) entry which is preliminary data.</text>
</comment>
<protein>
    <recommendedName>
        <fullName evidence="4">Anaphase-promoting complex subunit 4 WD40 domain-containing protein</fullName>
    </recommendedName>
</protein>
<gene>
    <name evidence="2" type="ORF">C8263_05835</name>
</gene>
<keyword evidence="1" id="KW-0732">Signal</keyword>
<name>A0A2T3WA25_9DEIO</name>
<dbReference type="Gene3D" id="2.130.10.10">
    <property type="entry name" value="YVTN repeat-like/Quinoprotein amine dehydrogenase"/>
    <property type="match status" value="2"/>
</dbReference>
<dbReference type="AlphaFoldDB" id="A0A2T3WA25"/>
<dbReference type="EMBL" id="PYSV01000004">
    <property type="protein sequence ID" value="PTA68760.1"/>
    <property type="molecule type" value="Genomic_DNA"/>
</dbReference>
<dbReference type="Proteomes" id="UP000240317">
    <property type="component" value="Unassembled WGS sequence"/>
</dbReference>
<dbReference type="InterPro" id="IPR015943">
    <property type="entry name" value="WD40/YVTN_repeat-like_dom_sf"/>
</dbReference>
<dbReference type="Pfam" id="PF00400">
    <property type="entry name" value="WD40"/>
    <property type="match status" value="1"/>
</dbReference>
<organism evidence="2 3">
    <name type="scientific">Deinococcus arcticus</name>
    <dbReference type="NCBI Taxonomy" id="2136176"/>
    <lineage>
        <taxon>Bacteria</taxon>
        <taxon>Thermotogati</taxon>
        <taxon>Deinococcota</taxon>
        <taxon>Deinococci</taxon>
        <taxon>Deinococcales</taxon>
        <taxon>Deinococcaceae</taxon>
        <taxon>Deinococcus</taxon>
    </lineage>
</organism>
<evidence type="ECO:0008006" key="4">
    <source>
        <dbReference type="Google" id="ProtNLM"/>
    </source>
</evidence>
<dbReference type="InterPro" id="IPR001680">
    <property type="entry name" value="WD40_rpt"/>
</dbReference>